<reference evidence="2 3" key="1">
    <citation type="submission" date="2020-02" db="EMBL/GenBank/DDBJ databases">
        <authorList>
            <person name="Babadi Z.K."/>
            <person name="Risdian C."/>
            <person name="Ebrahimipour G.H."/>
            <person name="Wink J."/>
        </authorList>
    </citation>
    <scope>NUCLEOTIDE SEQUENCE [LARGE SCALE GENOMIC DNA]</scope>
    <source>
        <strain evidence="2 3">ZKHCc1 1396</strain>
    </source>
</reference>
<name>A0ABR9PGX2_9BACT</name>
<dbReference type="EMBL" id="JAAIYO010000001">
    <property type="protein sequence ID" value="MBE4747162.1"/>
    <property type="molecule type" value="Genomic_DNA"/>
</dbReference>
<proteinExistence type="predicted"/>
<keyword evidence="3" id="KW-1185">Reference proteome</keyword>
<evidence type="ECO:0008006" key="4">
    <source>
        <dbReference type="Google" id="ProtNLM"/>
    </source>
</evidence>
<dbReference type="Proteomes" id="UP001516472">
    <property type="component" value="Unassembled WGS sequence"/>
</dbReference>
<gene>
    <name evidence="2" type="ORF">G4177_03100</name>
</gene>
<feature type="region of interest" description="Disordered" evidence="1">
    <location>
        <begin position="69"/>
        <end position="92"/>
    </location>
</feature>
<organism evidence="2 3">
    <name type="scientific">Corallococcus soli</name>
    <dbReference type="NCBI Taxonomy" id="2710757"/>
    <lineage>
        <taxon>Bacteria</taxon>
        <taxon>Pseudomonadati</taxon>
        <taxon>Myxococcota</taxon>
        <taxon>Myxococcia</taxon>
        <taxon>Myxococcales</taxon>
        <taxon>Cystobacterineae</taxon>
        <taxon>Myxococcaceae</taxon>
        <taxon>Corallococcus</taxon>
    </lineage>
</organism>
<sequence length="92" mass="9896">MRLRPPLAVRAYARHCGVSHVAVLNAVKSGRLRESVRGGKVVDVALADREWTRNTSYSEAPIAIQEREAARELAASRAPAPTPGPAPDRCAP</sequence>
<evidence type="ECO:0000256" key="1">
    <source>
        <dbReference type="SAM" id="MobiDB-lite"/>
    </source>
</evidence>
<accession>A0ABR9PGX2</accession>
<evidence type="ECO:0000313" key="2">
    <source>
        <dbReference type="EMBL" id="MBE4747162.1"/>
    </source>
</evidence>
<comment type="caution">
    <text evidence="2">The sequence shown here is derived from an EMBL/GenBank/DDBJ whole genome shotgun (WGS) entry which is preliminary data.</text>
</comment>
<dbReference type="RefSeq" id="WP_193346574.1">
    <property type="nucleotide sequence ID" value="NZ_CBCSIP010000028.1"/>
</dbReference>
<evidence type="ECO:0000313" key="3">
    <source>
        <dbReference type="Proteomes" id="UP001516472"/>
    </source>
</evidence>
<protein>
    <recommendedName>
        <fullName evidence="4">DNA-binding protein</fullName>
    </recommendedName>
</protein>